<feature type="transmembrane region" description="Helical" evidence="1">
    <location>
        <begin position="280"/>
        <end position="302"/>
    </location>
</feature>
<evidence type="ECO:0000313" key="3">
    <source>
        <dbReference type="EMBL" id="KAF9465445.1"/>
    </source>
</evidence>
<proteinExistence type="predicted"/>
<evidence type="ECO:0008006" key="5">
    <source>
        <dbReference type="Google" id="ProtNLM"/>
    </source>
</evidence>
<organism evidence="3 4">
    <name type="scientific">Collybia nuda</name>
    <dbReference type="NCBI Taxonomy" id="64659"/>
    <lineage>
        <taxon>Eukaryota</taxon>
        <taxon>Fungi</taxon>
        <taxon>Dikarya</taxon>
        <taxon>Basidiomycota</taxon>
        <taxon>Agaricomycotina</taxon>
        <taxon>Agaricomycetes</taxon>
        <taxon>Agaricomycetidae</taxon>
        <taxon>Agaricales</taxon>
        <taxon>Tricholomatineae</taxon>
        <taxon>Clitocybaceae</taxon>
        <taxon>Collybia</taxon>
    </lineage>
</organism>
<dbReference type="AlphaFoldDB" id="A0A9P6CKK5"/>
<accession>A0A9P6CKK5</accession>
<keyword evidence="4" id="KW-1185">Reference proteome</keyword>
<feature type="signal peptide" evidence="2">
    <location>
        <begin position="1"/>
        <end position="22"/>
    </location>
</feature>
<dbReference type="EMBL" id="MU150247">
    <property type="protein sequence ID" value="KAF9465445.1"/>
    <property type="molecule type" value="Genomic_DNA"/>
</dbReference>
<evidence type="ECO:0000313" key="4">
    <source>
        <dbReference type="Proteomes" id="UP000807353"/>
    </source>
</evidence>
<feature type="chain" id="PRO_5040422001" description="Gustatory receptor" evidence="2">
    <location>
        <begin position="23"/>
        <end position="323"/>
    </location>
</feature>
<keyword evidence="1" id="KW-0472">Membrane</keyword>
<comment type="caution">
    <text evidence="3">The sequence shown here is derived from an EMBL/GenBank/DDBJ whole genome shotgun (WGS) entry which is preliminary data.</text>
</comment>
<feature type="transmembrane region" description="Helical" evidence="1">
    <location>
        <begin position="77"/>
        <end position="100"/>
    </location>
</feature>
<evidence type="ECO:0000256" key="1">
    <source>
        <dbReference type="SAM" id="Phobius"/>
    </source>
</evidence>
<dbReference type="OrthoDB" id="3047672at2759"/>
<keyword evidence="2" id="KW-0732">Signal</keyword>
<reference evidence="3" key="1">
    <citation type="submission" date="2020-11" db="EMBL/GenBank/DDBJ databases">
        <authorList>
            <consortium name="DOE Joint Genome Institute"/>
            <person name="Ahrendt S."/>
            <person name="Riley R."/>
            <person name="Andreopoulos W."/>
            <person name="Labutti K."/>
            <person name="Pangilinan J."/>
            <person name="Ruiz-Duenas F.J."/>
            <person name="Barrasa J.M."/>
            <person name="Sanchez-Garcia M."/>
            <person name="Camarero S."/>
            <person name="Miyauchi S."/>
            <person name="Serrano A."/>
            <person name="Linde D."/>
            <person name="Babiker R."/>
            <person name="Drula E."/>
            <person name="Ayuso-Fernandez I."/>
            <person name="Pacheco R."/>
            <person name="Padilla G."/>
            <person name="Ferreira P."/>
            <person name="Barriuso J."/>
            <person name="Kellner H."/>
            <person name="Castanera R."/>
            <person name="Alfaro M."/>
            <person name="Ramirez L."/>
            <person name="Pisabarro A.G."/>
            <person name="Kuo A."/>
            <person name="Tritt A."/>
            <person name="Lipzen A."/>
            <person name="He G."/>
            <person name="Yan M."/>
            <person name="Ng V."/>
            <person name="Cullen D."/>
            <person name="Martin F."/>
            <person name="Rosso M.-N."/>
            <person name="Henrissat B."/>
            <person name="Hibbett D."/>
            <person name="Martinez A.T."/>
            <person name="Grigoriev I.V."/>
        </authorList>
    </citation>
    <scope>NUCLEOTIDE SEQUENCE</scope>
    <source>
        <strain evidence="3">CBS 247.69</strain>
    </source>
</reference>
<feature type="transmembrane region" description="Helical" evidence="1">
    <location>
        <begin position="170"/>
        <end position="193"/>
    </location>
</feature>
<protein>
    <recommendedName>
        <fullName evidence="5">Gustatory receptor</fullName>
    </recommendedName>
</protein>
<keyword evidence="1" id="KW-1133">Transmembrane helix</keyword>
<feature type="transmembrane region" description="Helical" evidence="1">
    <location>
        <begin position="205"/>
        <end position="229"/>
    </location>
</feature>
<dbReference type="Proteomes" id="UP000807353">
    <property type="component" value="Unassembled WGS sequence"/>
</dbReference>
<name>A0A9P6CKK5_9AGAR</name>
<keyword evidence="1" id="KW-0812">Transmembrane</keyword>
<evidence type="ECO:0000256" key="2">
    <source>
        <dbReference type="SAM" id="SignalP"/>
    </source>
</evidence>
<feature type="transmembrane region" description="Helical" evidence="1">
    <location>
        <begin position="115"/>
        <end position="137"/>
    </location>
</feature>
<sequence>MSSLPLFSAFIVATNFIPEVAASDMNISPVNTATFSLYVVLAAYTVFQSIRALGILRRPHPNSTQEDKRIPPERVPYVNVFFATLTLIACYVLETIWIPIDLSKDSLGANLNNTFYFMLAADQLSDIFIASALLHFIDNQRDLLGRRHNDEEPTSTHAISSAKKKILDRILLSCMAIVAFAGLIVGTVVIRAIPNPDQGYIIYTGLYHAYIAMYFVTTLNVTLSAWFLWRGLSALGAPNEKITSVIFKHIIPLLIVRVLFKISVDTVTSVTSTPFDINYDVLGLIEAIVECVTYAAVLYMSLSLARPLKKQNESIKDVSEENA</sequence>
<feature type="transmembrane region" description="Helical" evidence="1">
    <location>
        <begin position="32"/>
        <end position="56"/>
    </location>
</feature>
<gene>
    <name evidence="3" type="ORF">BDZ94DRAFT_1296462</name>
</gene>